<evidence type="ECO:0000313" key="2">
    <source>
        <dbReference type="Proteomes" id="UP001595752"/>
    </source>
</evidence>
<keyword evidence="2" id="KW-1185">Reference proteome</keyword>
<protein>
    <submittedName>
        <fullName evidence="1">DUF5370 family protein</fullName>
    </submittedName>
</protein>
<dbReference type="EMBL" id="JBHRZT010000072">
    <property type="protein sequence ID" value="MFC3886028.1"/>
    <property type="molecule type" value="Genomic_DNA"/>
</dbReference>
<reference evidence="2" key="1">
    <citation type="journal article" date="2019" name="Int. J. Syst. Evol. Microbiol.">
        <title>The Global Catalogue of Microorganisms (GCM) 10K type strain sequencing project: providing services to taxonomists for standard genome sequencing and annotation.</title>
        <authorList>
            <consortium name="The Broad Institute Genomics Platform"/>
            <consortium name="The Broad Institute Genome Sequencing Center for Infectious Disease"/>
            <person name="Wu L."/>
            <person name="Ma J."/>
        </authorList>
    </citation>
    <scope>NUCLEOTIDE SEQUENCE [LARGE SCALE GENOMIC DNA]</scope>
    <source>
        <strain evidence="2">CCUG 61889</strain>
    </source>
</reference>
<name>A0ABV8B776_9BACI</name>
<dbReference type="RefSeq" id="WP_377918397.1">
    <property type="nucleotide sequence ID" value="NZ_JBHRZT010000072.1"/>
</dbReference>
<gene>
    <name evidence="1" type="ORF">ACFOU2_22125</name>
</gene>
<comment type="caution">
    <text evidence="1">The sequence shown here is derived from an EMBL/GenBank/DDBJ whole genome shotgun (WGS) entry which is preliminary data.</text>
</comment>
<proteinExistence type="predicted"/>
<dbReference type="Proteomes" id="UP001595752">
    <property type="component" value="Unassembled WGS sequence"/>
</dbReference>
<sequence length="70" mass="8047">MGAIEQGGYRFEPEYSVLLQKGGLHVYKHGEFLEEIEFTFEGNSPNPEQLEQLVNSYLENHSHDDESFGQ</sequence>
<accession>A0ABV8B776</accession>
<organism evidence="1 2">
    <name type="scientific">Bacillus songklensis</name>
    <dbReference type="NCBI Taxonomy" id="1069116"/>
    <lineage>
        <taxon>Bacteria</taxon>
        <taxon>Bacillati</taxon>
        <taxon>Bacillota</taxon>
        <taxon>Bacilli</taxon>
        <taxon>Bacillales</taxon>
        <taxon>Bacillaceae</taxon>
        <taxon>Bacillus</taxon>
    </lineage>
</organism>
<evidence type="ECO:0000313" key="1">
    <source>
        <dbReference type="EMBL" id="MFC3886028.1"/>
    </source>
</evidence>
<dbReference type="InterPro" id="IPR035314">
    <property type="entry name" value="DUF5370"/>
</dbReference>
<dbReference type="Pfam" id="PF17340">
    <property type="entry name" value="DUF5370"/>
    <property type="match status" value="1"/>
</dbReference>